<feature type="binding site" evidence="8">
    <location>
        <position position="203"/>
    </location>
    <ligand>
        <name>Zn(2+)</name>
        <dbReference type="ChEBI" id="CHEBI:29105"/>
        <note>catalytic</note>
    </ligand>
</feature>
<organism evidence="10 11">
    <name type="scientific">Alteromonas stellipolaris</name>
    <dbReference type="NCBI Taxonomy" id="233316"/>
    <lineage>
        <taxon>Bacteria</taxon>
        <taxon>Pseudomonadati</taxon>
        <taxon>Pseudomonadota</taxon>
        <taxon>Gammaproteobacteria</taxon>
        <taxon>Alteromonadales</taxon>
        <taxon>Alteromonadaceae</taxon>
        <taxon>Alteromonas/Salinimonas group</taxon>
        <taxon>Alteromonas</taxon>
    </lineage>
</organism>
<proteinExistence type="inferred from homology"/>
<comment type="subcellular location">
    <subcellularLocation>
        <location evidence="8">Periplasm</location>
    </subcellularLocation>
</comment>
<evidence type="ECO:0000256" key="8">
    <source>
        <dbReference type="HAMAP-Rule" id="MF_00997"/>
    </source>
</evidence>
<dbReference type="EC" id="3.4.-.-" evidence="8"/>
<dbReference type="AlphaFoldDB" id="A0AAW7YX97"/>
<accession>A0AAW7YX97</accession>
<feature type="active site" description="Proton donor" evidence="8">
    <location>
        <position position="207"/>
    </location>
</feature>
<evidence type="ECO:0000256" key="1">
    <source>
        <dbReference type="ARBA" id="ARBA00022670"/>
    </source>
</evidence>
<feature type="binding site" evidence="8">
    <location>
        <position position="142"/>
    </location>
    <ligand>
        <name>Zn(2+)</name>
        <dbReference type="ChEBI" id="CHEBI:29105"/>
        <note>catalytic</note>
    </ligand>
</feature>
<keyword evidence="6 8" id="KW-0862">Zinc</keyword>
<dbReference type="PANTHER" id="PTHR22726">
    <property type="entry name" value="METALLOENDOPEPTIDASE OMA1"/>
    <property type="match status" value="1"/>
</dbReference>
<dbReference type="EMBL" id="JAUOQI010000001">
    <property type="protein sequence ID" value="MDO6575913.1"/>
    <property type="molecule type" value="Genomic_DNA"/>
</dbReference>
<evidence type="ECO:0000313" key="11">
    <source>
        <dbReference type="Proteomes" id="UP001170717"/>
    </source>
</evidence>
<dbReference type="InterPro" id="IPR030873">
    <property type="entry name" value="Protease_BepA"/>
</dbReference>
<dbReference type="GO" id="GO:0042597">
    <property type="term" value="C:periplasmic space"/>
    <property type="evidence" value="ECO:0007669"/>
    <property type="project" value="UniProtKB-SubCell"/>
</dbReference>
<comment type="similarity">
    <text evidence="8">Belongs to the peptidase M48 family. BepA subfamily.</text>
</comment>
<dbReference type="Pfam" id="PF01435">
    <property type="entry name" value="Peptidase_M48"/>
    <property type="match status" value="1"/>
</dbReference>
<reference evidence="10" key="1">
    <citation type="submission" date="2023-07" db="EMBL/GenBank/DDBJ databases">
        <title>Genome content predicts the carbon catabolic preferences of heterotrophic bacteria.</title>
        <authorList>
            <person name="Gralka M."/>
        </authorList>
    </citation>
    <scope>NUCLEOTIDE SEQUENCE</scope>
    <source>
        <strain evidence="10">F2M12</strain>
    </source>
</reference>
<dbReference type="SUPFAM" id="SSF48452">
    <property type="entry name" value="TPR-like"/>
    <property type="match status" value="1"/>
</dbReference>
<dbReference type="GO" id="GO:0004222">
    <property type="term" value="F:metalloendopeptidase activity"/>
    <property type="evidence" value="ECO:0007669"/>
    <property type="project" value="InterPro"/>
</dbReference>
<dbReference type="PANTHER" id="PTHR22726:SF1">
    <property type="entry name" value="METALLOENDOPEPTIDASE OMA1, MITOCHONDRIAL"/>
    <property type="match status" value="1"/>
</dbReference>
<keyword evidence="1 8" id="KW-0645">Protease</keyword>
<keyword evidence="2 8" id="KW-0479">Metal-binding</keyword>
<dbReference type="Gene3D" id="3.30.2010.10">
    <property type="entry name" value="Metalloproteases ('zincins'), catalytic domain"/>
    <property type="match status" value="1"/>
</dbReference>
<dbReference type="GO" id="GO:0016020">
    <property type="term" value="C:membrane"/>
    <property type="evidence" value="ECO:0007669"/>
    <property type="project" value="InterPro"/>
</dbReference>
<comment type="cofactor">
    <cofactor evidence="8">
        <name>Zn(2+)</name>
        <dbReference type="ChEBI" id="CHEBI:29105"/>
    </cofactor>
    <text evidence="8">Binds 1 zinc ion per subunit.</text>
</comment>
<feature type="binding site" evidence="8">
    <location>
        <position position="138"/>
    </location>
    <ligand>
        <name>Zn(2+)</name>
        <dbReference type="ChEBI" id="CHEBI:29105"/>
        <note>catalytic</note>
    </ligand>
</feature>
<keyword evidence="7 8" id="KW-0482">Metalloprotease</keyword>
<dbReference type="InterPro" id="IPR011990">
    <property type="entry name" value="TPR-like_helical_dom_sf"/>
</dbReference>
<comment type="caution">
    <text evidence="10">The sequence shown here is derived from an EMBL/GenBank/DDBJ whole genome shotgun (WGS) entry which is preliminary data.</text>
</comment>
<evidence type="ECO:0000256" key="7">
    <source>
        <dbReference type="ARBA" id="ARBA00023049"/>
    </source>
</evidence>
<dbReference type="Gene3D" id="1.25.40.10">
    <property type="entry name" value="Tetratricopeptide repeat domain"/>
    <property type="match status" value="1"/>
</dbReference>
<dbReference type="RefSeq" id="WP_013784236.1">
    <property type="nucleotide sequence ID" value="NZ_JANIGH010000014.1"/>
</dbReference>
<evidence type="ECO:0000256" key="2">
    <source>
        <dbReference type="ARBA" id="ARBA00022723"/>
    </source>
</evidence>
<evidence type="ECO:0000256" key="5">
    <source>
        <dbReference type="ARBA" id="ARBA00022801"/>
    </source>
</evidence>
<gene>
    <name evidence="10" type="ORF">Q4527_00820</name>
</gene>
<dbReference type="HAMAP" id="MF_00997">
    <property type="entry name" value="Protease_BepA"/>
    <property type="match status" value="1"/>
</dbReference>
<dbReference type="GO" id="GO:0051603">
    <property type="term" value="P:proteolysis involved in protein catabolic process"/>
    <property type="evidence" value="ECO:0007669"/>
    <property type="project" value="TreeGrafter"/>
</dbReference>
<sequence length="489" mass="54992" precursor="true">MKKRLSQKLLVLSFLITASLSSIAQSVSYTNKNALPEIGVVASDAISLDKEMIVGDAVMRQMRGQSPLIADPVLDEYLQDLGNRLVIHAENAKFPFRFFWVDNDAINAFAFFGGHIGVHTGLMRRANTESELASVLAHEISHVTQRHIARSMQAQQRSSPLAIASLIGGVLIAMANPQAGMAAMQAGQAASVQMQIDYTRSNEQEADRIGIAMLSRAGFDANGAADFFSIMAEEYRNVSRPPARLLTHPLTESRIADARSRADDYPSRFVPVSKQFELAKARIMARYSFEPDYAVEYFTAQVDKKAYRVREASLYALALAYMRTEEYDKAQEIIMGELLTKDSGNLFYLDAATDIYIAKGEPLKAVEMLSPFVENSPRNQVLALNQANAMISASRYDDAISLLKDFLLVNDEYQIAHQLMSEAYQKAKRFSQMHQSKAEVYALYGAYTRAVDELQYAYNFAKDDDHLQKQRIRARIKQFRDQEERLQRL</sequence>
<evidence type="ECO:0000259" key="9">
    <source>
        <dbReference type="Pfam" id="PF01435"/>
    </source>
</evidence>
<dbReference type="Proteomes" id="UP001170717">
    <property type="component" value="Unassembled WGS sequence"/>
</dbReference>
<feature type="signal peptide" evidence="8">
    <location>
        <begin position="1"/>
        <end position="24"/>
    </location>
</feature>
<feature type="active site" evidence="8">
    <location>
        <position position="139"/>
    </location>
</feature>
<protein>
    <recommendedName>
        <fullName evidence="8">Putative beta-barrel assembly-enhancing protease</fullName>
        <ecNumber evidence="8">3.4.-.-</ecNumber>
    </recommendedName>
</protein>
<name>A0AAW7YX97_9ALTE</name>
<feature type="chain" id="PRO_5043069167" description="Putative beta-barrel assembly-enhancing protease" evidence="8">
    <location>
        <begin position="25"/>
        <end position="489"/>
    </location>
</feature>
<evidence type="ECO:0000256" key="6">
    <source>
        <dbReference type="ARBA" id="ARBA00022833"/>
    </source>
</evidence>
<keyword evidence="3 8" id="KW-0732">Signal</keyword>
<evidence type="ECO:0000313" key="10">
    <source>
        <dbReference type="EMBL" id="MDO6575913.1"/>
    </source>
</evidence>
<dbReference type="InterPro" id="IPR051156">
    <property type="entry name" value="Mito/Outer_Membr_Metalloprot"/>
</dbReference>
<dbReference type="GO" id="GO:0008270">
    <property type="term" value="F:zinc ion binding"/>
    <property type="evidence" value="ECO:0007669"/>
    <property type="project" value="UniProtKB-UniRule"/>
</dbReference>
<evidence type="ECO:0000256" key="4">
    <source>
        <dbReference type="ARBA" id="ARBA00022764"/>
    </source>
</evidence>
<keyword evidence="5 8" id="KW-0378">Hydrolase</keyword>
<evidence type="ECO:0000256" key="3">
    <source>
        <dbReference type="ARBA" id="ARBA00022729"/>
    </source>
</evidence>
<keyword evidence="4 8" id="KW-0574">Periplasm</keyword>
<feature type="domain" description="Peptidase M48" evidence="9">
    <location>
        <begin position="75"/>
        <end position="261"/>
    </location>
</feature>
<dbReference type="InterPro" id="IPR001915">
    <property type="entry name" value="Peptidase_M48"/>
</dbReference>
<comment type="function">
    <text evidence="8">Functions as both a chaperone and a metalloprotease. Maintains the integrity of the outer membrane by promoting either the assembly or the elimination of outer membrane proteins, depending on their folding state.</text>
</comment>